<protein>
    <submittedName>
        <fullName evidence="1">Uncharacterized protein</fullName>
    </submittedName>
</protein>
<reference evidence="1 2" key="1">
    <citation type="journal article" date="2015" name="Nat. Commun.">
        <title>Lucilia cuprina genome unlocks parasitic fly biology to underpin future interventions.</title>
        <authorList>
            <person name="Anstead C.A."/>
            <person name="Korhonen P.K."/>
            <person name="Young N.D."/>
            <person name="Hall R.S."/>
            <person name="Jex A.R."/>
            <person name="Murali S.C."/>
            <person name="Hughes D.S."/>
            <person name="Lee S.F."/>
            <person name="Perry T."/>
            <person name="Stroehlein A.J."/>
            <person name="Ansell B.R."/>
            <person name="Breugelmans B."/>
            <person name="Hofmann A."/>
            <person name="Qu J."/>
            <person name="Dugan S."/>
            <person name="Lee S.L."/>
            <person name="Chao H."/>
            <person name="Dinh H."/>
            <person name="Han Y."/>
            <person name="Doddapaneni H.V."/>
            <person name="Worley K.C."/>
            <person name="Muzny D.M."/>
            <person name="Ioannidis P."/>
            <person name="Waterhouse R.M."/>
            <person name="Zdobnov E.M."/>
            <person name="James P.J."/>
            <person name="Bagnall N.H."/>
            <person name="Kotze A.C."/>
            <person name="Gibbs R.A."/>
            <person name="Richards S."/>
            <person name="Batterham P."/>
            <person name="Gasser R.B."/>
        </authorList>
    </citation>
    <scope>NUCLEOTIDE SEQUENCE [LARGE SCALE GENOMIC DNA]</scope>
    <source>
        <strain evidence="1 2">LS</strain>
        <tissue evidence="1">Full body</tissue>
    </source>
</reference>
<feature type="non-terminal residue" evidence="1">
    <location>
        <position position="121"/>
    </location>
</feature>
<sequence length="121" mass="13917">KFVITVFFSGVIAKITSQGDLNATSSILSLQLKVKTVCLCLLLLSGLDRIRYCKNKVKEKTNKKQYFHYKKKKTLPAELKAAVCRVFICFIKGGNVIPLIYLNDVDDDNDYFWLLMLKLYK</sequence>
<dbReference type="EMBL" id="JRES01000487">
    <property type="protein sequence ID" value="KNC30873.1"/>
    <property type="molecule type" value="Genomic_DNA"/>
</dbReference>
<name>A0A0L0CER5_LUCCU</name>
<organism evidence="1 2">
    <name type="scientific">Lucilia cuprina</name>
    <name type="common">Green bottle fly</name>
    <name type="synonym">Australian sheep blowfly</name>
    <dbReference type="NCBI Taxonomy" id="7375"/>
    <lineage>
        <taxon>Eukaryota</taxon>
        <taxon>Metazoa</taxon>
        <taxon>Ecdysozoa</taxon>
        <taxon>Arthropoda</taxon>
        <taxon>Hexapoda</taxon>
        <taxon>Insecta</taxon>
        <taxon>Pterygota</taxon>
        <taxon>Neoptera</taxon>
        <taxon>Endopterygota</taxon>
        <taxon>Diptera</taxon>
        <taxon>Brachycera</taxon>
        <taxon>Muscomorpha</taxon>
        <taxon>Oestroidea</taxon>
        <taxon>Calliphoridae</taxon>
        <taxon>Luciliinae</taxon>
        <taxon>Lucilia</taxon>
    </lineage>
</organism>
<evidence type="ECO:0000313" key="2">
    <source>
        <dbReference type="Proteomes" id="UP000037069"/>
    </source>
</evidence>
<dbReference type="Proteomes" id="UP000037069">
    <property type="component" value="Unassembled WGS sequence"/>
</dbReference>
<comment type="caution">
    <text evidence="1">The sequence shown here is derived from an EMBL/GenBank/DDBJ whole genome shotgun (WGS) entry which is preliminary data.</text>
</comment>
<evidence type="ECO:0000313" key="1">
    <source>
        <dbReference type="EMBL" id="KNC30873.1"/>
    </source>
</evidence>
<feature type="non-terminal residue" evidence="1">
    <location>
        <position position="1"/>
    </location>
</feature>
<gene>
    <name evidence="1" type="ORF">FF38_01582</name>
</gene>
<accession>A0A0L0CER5</accession>
<proteinExistence type="predicted"/>
<dbReference type="AlphaFoldDB" id="A0A0L0CER5"/>
<keyword evidence="2" id="KW-1185">Reference proteome</keyword>